<keyword evidence="7" id="KW-0963">Cytoplasm</keyword>
<gene>
    <name evidence="7" type="primary">ybeY</name>
    <name evidence="8" type="ORF">GGR00_001869</name>
</gene>
<dbReference type="GO" id="GO:0004521">
    <property type="term" value="F:RNA endonuclease activity"/>
    <property type="evidence" value="ECO:0007669"/>
    <property type="project" value="UniProtKB-UniRule"/>
</dbReference>
<dbReference type="GO" id="GO:0005737">
    <property type="term" value="C:cytoplasm"/>
    <property type="evidence" value="ECO:0007669"/>
    <property type="project" value="UniProtKB-SubCell"/>
</dbReference>
<feature type="binding site" evidence="7">
    <location>
        <position position="137"/>
    </location>
    <ligand>
        <name>Zn(2+)</name>
        <dbReference type="ChEBI" id="CHEBI:29105"/>
        <note>catalytic</note>
    </ligand>
</feature>
<keyword evidence="7" id="KW-0698">rRNA processing</keyword>
<dbReference type="InterPro" id="IPR020549">
    <property type="entry name" value="YbeY_CS"/>
</dbReference>
<comment type="subcellular location">
    <subcellularLocation>
        <location evidence="7">Cytoplasm</location>
    </subcellularLocation>
</comment>
<reference evidence="8 9" key="1">
    <citation type="submission" date="2020-08" db="EMBL/GenBank/DDBJ databases">
        <title>Genomic Encyclopedia of Type Strains, Phase IV (KMG-IV): sequencing the most valuable type-strain genomes for metagenomic binning, comparative biology and taxonomic classification.</title>
        <authorList>
            <person name="Goeker M."/>
        </authorList>
    </citation>
    <scope>NUCLEOTIDE SEQUENCE [LARGE SCALE GENOMIC DNA]</scope>
    <source>
        <strain evidence="8 9">DSM 7051</strain>
    </source>
</reference>
<dbReference type="EMBL" id="JACHOU010000003">
    <property type="protein sequence ID" value="MBB6354095.1"/>
    <property type="molecule type" value="Genomic_DNA"/>
</dbReference>
<comment type="caution">
    <text evidence="8">The sequence shown here is derived from an EMBL/GenBank/DDBJ whole genome shotgun (WGS) entry which is preliminary data.</text>
</comment>
<dbReference type="GO" id="GO:0006364">
    <property type="term" value="P:rRNA processing"/>
    <property type="evidence" value="ECO:0007669"/>
    <property type="project" value="UniProtKB-UniRule"/>
</dbReference>
<dbReference type="PANTHER" id="PTHR46986:SF1">
    <property type="entry name" value="ENDORIBONUCLEASE YBEY, CHLOROPLASTIC"/>
    <property type="match status" value="1"/>
</dbReference>
<dbReference type="NCBIfam" id="TIGR00043">
    <property type="entry name" value="rRNA maturation RNase YbeY"/>
    <property type="match status" value="1"/>
</dbReference>
<name>A0A7X0F6U7_9HYPH</name>
<organism evidence="8 9">
    <name type="scientific">Aminobacter aganoensis</name>
    <dbReference type="NCBI Taxonomy" id="83264"/>
    <lineage>
        <taxon>Bacteria</taxon>
        <taxon>Pseudomonadati</taxon>
        <taxon>Pseudomonadota</taxon>
        <taxon>Alphaproteobacteria</taxon>
        <taxon>Hyphomicrobiales</taxon>
        <taxon>Phyllobacteriaceae</taxon>
        <taxon>Aminobacter</taxon>
    </lineage>
</organism>
<sequence>MPDKDLPPPTGTVGGLDIDLMVEEGAWPSEAALRALVDRAVPAAFQEAEVEAAEGVELSLVFTDDAAIRKLNAEWRDKDKPTNVLSFPAFPVTPGDPLPPMLGDIVLAWETVAREAELEGKPLENHITHLIIHGLLHLLGYDHETDEEAEEMEALERRALARLAIPDPYA</sequence>
<evidence type="ECO:0000313" key="9">
    <source>
        <dbReference type="Proteomes" id="UP000536262"/>
    </source>
</evidence>
<evidence type="ECO:0000256" key="4">
    <source>
        <dbReference type="ARBA" id="ARBA00022759"/>
    </source>
</evidence>
<feature type="binding site" evidence="7">
    <location>
        <position position="143"/>
    </location>
    <ligand>
        <name>Zn(2+)</name>
        <dbReference type="ChEBI" id="CHEBI:29105"/>
        <note>catalytic</note>
    </ligand>
</feature>
<comment type="cofactor">
    <cofactor evidence="7">
        <name>Zn(2+)</name>
        <dbReference type="ChEBI" id="CHEBI:29105"/>
    </cofactor>
    <text evidence="7">Binds 1 zinc ion.</text>
</comment>
<comment type="function">
    <text evidence="7">Single strand-specific metallo-endoribonuclease involved in late-stage 70S ribosome quality control and in maturation of the 3' terminus of the 16S rRNA.</text>
</comment>
<dbReference type="PANTHER" id="PTHR46986">
    <property type="entry name" value="ENDORIBONUCLEASE YBEY, CHLOROPLASTIC"/>
    <property type="match status" value="1"/>
</dbReference>
<keyword evidence="2 7" id="KW-0540">Nuclease</keyword>
<dbReference type="HAMAP" id="MF_00009">
    <property type="entry name" value="Endoribonucl_YbeY"/>
    <property type="match status" value="1"/>
</dbReference>
<proteinExistence type="inferred from homology"/>
<evidence type="ECO:0000256" key="1">
    <source>
        <dbReference type="ARBA" id="ARBA00010875"/>
    </source>
</evidence>
<keyword evidence="9" id="KW-1185">Reference proteome</keyword>
<evidence type="ECO:0000256" key="6">
    <source>
        <dbReference type="ARBA" id="ARBA00022833"/>
    </source>
</evidence>
<evidence type="ECO:0000256" key="2">
    <source>
        <dbReference type="ARBA" id="ARBA00022722"/>
    </source>
</evidence>
<dbReference type="Proteomes" id="UP000536262">
    <property type="component" value="Unassembled WGS sequence"/>
</dbReference>
<dbReference type="SUPFAM" id="SSF55486">
    <property type="entry name" value="Metalloproteases ('zincins'), catalytic domain"/>
    <property type="match status" value="1"/>
</dbReference>
<keyword evidence="5 7" id="KW-0378">Hydrolase</keyword>
<dbReference type="Pfam" id="PF02130">
    <property type="entry name" value="YbeY"/>
    <property type="match status" value="1"/>
</dbReference>
<dbReference type="GO" id="GO:0008270">
    <property type="term" value="F:zinc ion binding"/>
    <property type="evidence" value="ECO:0007669"/>
    <property type="project" value="UniProtKB-UniRule"/>
</dbReference>
<dbReference type="InterPro" id="IPR023091">
    <property type="entry name" value="MetalPrtase_cat_dom_sf_prd"/>
</dbReference>
<keyword evidence="3 7" id="KW-0479">Metal-binding</keyword>
<keyword evidence="7" id="KW-0690">Ribosome biogenesis</keyword>
<protein>
    <recommendedName>
        <fullName evidence="7">Endoribonuclease YbeY</fullName>
        <ecNumber evidence="7">3.1.-.-</ecNumber>
    </recommendedName>
</protein>
<feature type="binding site" evidence="7">
    <location>
        <position position="133"/>
    </location>
    <ligand>
        <name>Zn(2+)</name>
        <dbReference type="ChEBI" id="CHEBI:29105"/>
        <note>catalytic</note>
    </ligand>
</feature>
<dbReference type="EC" id="3.1.-.-" evidence="7"/>
<evidence type="ECO:0000256" key="3">
    <source>
        <dbReference type="ARBA" id="ARBA00022723"/>
    </source>
</evidence>
<dbReference type="Gene3D" id="3.40.390.30">
    <property type="entry name" value="Metalloproteases ('zincins'), catalytic domain"/>
    <property type="match status" value="1"/>
</dbReference>
<comment type="similarity">
    <text evidence="1 7">Belongs to the endoribonuclease YbeY family.</text>
</comment>
<dbReference type="GO" id="GO:0004222">
    <property type="term" value="F:metalloendopeptidase activity"/>
    <property type="evidence" value="ECO:0007669"/>
    <property type="project" value="InterPro"/>
</dbReference>
<dbReference type="PROSITE" id="PS01306">
    <property type="entry name" value="UPF0054"/>
    <property type="match status" value="1"/>
</dbReference>
<dbReference type="InterPro" id="IPR002036">
    <property type="entry name" value="YbeY"/>
</dbReference>
<evidence type="ECO:0000256" key="5">
    <source>
        <dbReference type="ARBA" id="ARBA00022801"/>
    </source>
</evidence>
<keyword evidence="4 7" id="KW-0255">Endonuclease</keyword>
<dbReference type="AlphaFoldDB" id="A0A7X0F6U7"/>
<dbReference type="RefSeq" id="WP_184699278.1">
    <property type="nucleotide sequence ID" value="NZ_BAABEG010000001.1"/>
</dbReference>
<keyword evidence="6 7" id="KW-0862">Zinc</keyword>
<accession>A0A7X0F6U7</accession>
<evidence type="ECO:0000313" key="8">
    <source>
        <dbReference type="EMBL" id="MBB6354095.1"/>
    </source>
</evidence>
<evidence type="ECO:0000256" key="7">
    <source>
        <dbReference type="HAMAP-Rule" id="MF_00009"/>
    </source>
</evidence>